<evidence type="ECO:0000256" key="3">
    <source>
        <dbReference type="ARBA" id="ARBA00022989"/>
    </source>
</evidence>
<feature type="compositionally biased region" description="Low complexity" evidence="5">
    <location>
        <begin position="397"/>
        <end position="409"/>
    </location>
</feature>
<evidence type="ECO:0000313" key="8">
    <source>
        <dbReference type="Proteomes" id="UP000749559"/>
    </source>
</evidence>
<dbReference type="GO" id="GO:0004930">
    <property type="term" value="F:G protein-coupled receptor activity"/>
    <property type="evidence" value="ECO:0007669"/>
    <property type="project" value="InterPro"/>
</dbReference>
<dbReference type="Pfam" id="PF00001">
    <property type="entry name" value="7tm_1"/>
    <property type="match status" value="1"/>
</dbReference>
<dbReference type="OrthoDB" id="9983318at2759"/>
<dbReference type="InterPro" id="IPR000276">
    <property type="entry name" value="GPCR_Rhodpsn"/>
</dbReference>
<dbReference type="PANTHER" id="PTHR46641">
    <property type="entry name" value="FMRFAMIDE RECEPTOR-RELATED"/>
    <property type="match status" value="1"/>
</dbReference>
<dbReference type="InterPro" id="IPR052954">
    <property type="entry name" value="GPCR-Ligand_Int"/>
</dbReference>
<feature type="transmembrane region" description="Helical" evidence="6">
    <location>
        <begin position="299"/>
        <end position="322"/>
    </location>
</feature>
<feature type="transmembrane region" description="Helical" evidence="6">
    <location>
        <begin position="115"/>
        <end position="136"/>
    </location>
</feature>
<dbReference type="EMBL" id="CAIIXF020000012">
    <property type="protein sequence ID" value="CAH1802478.1"/>
    <property type="molecule type" value="Genomic_DNA"/>
</dbReference>
<feature type="transmembrane region" description="Helical" evidence="6">
    <location>
        <begin position="156"/>
        <end position="177"/>
    </location>
</feature>
<dbReference type="Proteomes" id="UP000749559">
    <property type="component" value="Unassembled WGS sequence"/>
</dbReference>
<dbReference type="PROSITE" id="PS50262">
    <property type="entry name" value="G_PROTEIN_RECEP_F1_2"/>
    <property type="match status" value="1"/>
</dbReference>
<reference evidence="7" key="1">
    <citation type="submission" date="2022-03" db="EMBL/GenBank/DDBJ databases">
        <authorList>
            <person name="Martin C."/>
        </authorList>
    </citation>
    <scope>NUCLEOTIDE SEQUENCE</scope>
</reference>
<feature type="transmembrane region" description="Helical" evidence="6">
    <location>
        <begin position="82"/>
        <end position="103"/>
    </location>
</feature>
<gene>
    <name evidence="7" type="ORF">OFUS_LOCUS26151</name>
</gene>
<feature type="region of interest" description="Disordered" evidence="5">
    <location>
        <begin position="397"/>
        <end position="446"/>
    </location>
</feature>
<dbReference type="PANTHER" id="PTHR46641:SF25">
    <property type="entry name" value="CNMAMIDE RECEPTOR-RELATED"/>
    <property type="match status" value="1"/>
</dbReference>
<evidence type="ECO:0000256" key="6">
    <source>
        <dbReference type="SAM" id="Phobius"/>
    </source>
</evidence>
<comment type="subcellular location">
    <subcellularLocation>
        <location evidence="1">Membrane</location>
    </subcellularLocation>
</comment>
<evidence type="ECO:0000256" key="2">
    <source>
        <dbReference type="ARBA" id="ARBA00022692"/>
    </source>
</evidence>
<dbReference type="GO" id="GO:0016020">
    <property type="term" value="C:membrane"/>
    <property type="evidence" value="ECO:0007669"/>
    <property type="project" value="UniProtKB-SubCell"/>
</dbReference>
<feature type="transmembrane region" description="Helical" evidence="6">
    <location>
        <begin position="349"/>
        <end position="372"/>
    </location>
</feature>
<name>A0A8J1XPI2_OWEFU</name>
<dbReference type="InterPro" id="IPR017452">
    <property type="entry name" value="GPCR_Rhodpsn_7TM"/>
</dbReference>
<comment type="caution">
    <text evidence="7">The sequence shown here is derived from an EMBL/GenBank/DDBJ whole genome shotgun (WGS) entry which is preliminary data.</text>
</comment>
<proteinExistence type="predicted"/>
<keyword evidence="4 6" id="KW-0472">Membrane</keyword>
<dbReference type="SUPFAM" id="SSF81321">
    <property type="entry name" value="Family A G protein-coupled receptor-like"/>
    <property type="match status" value="1"/>
</dbReference>
<evidence type="ECO:0000256" key="1">
    <source>
        <dbReference type="ARBA" id="ARBA00004370"/>
    </source>
</evidence>
<evidence type="ECO:0000256" key="4">
    <source>
        <dbReference type="ARBA" id="ARBA00023136"/>
    </source>
</evidence>
<dbReference type="PRINTS" id="PR00237">
    <property type="entry name" value="GPCRRHODOPSN"/>
</dbReference>
<feature type="transmembrane region" description="Helical" evidence="6">
    <location>
        <begin position="198"/>
        <end position="218"/>
    </location>
</feature>
<keyword evidence="3 6" id="KW-1133">Transmembrane helix</keyword>
<organism evidence="7 8">
    <name type="scientific">Owenia fusiformis</name>
    <name type="common">Polychaete worm</name>
    <dbReference type="NCBI Taxonomy" id="6347"/>
    <lineage>
        <taxon>Eukaryota</taxon>
        <taxon>Metazoa</taxon>
        <taxon>Spiralia</taxon>
        <taxon>Lophotrochozoa</taxon>
        <taxon>Annelida</taxon>
        <taxon>Polychaeta</taxon>
        <taxon>Sedentaria</taxon>
        <taxon>Canalipalpata</taxon>
        <taxon>Sabellida</taxon>
        <taxon>Oweniida</taxon>
        <taxon>Oweniidae</taxon>
        <taxon>Owenia</taxon>
    </lineage>
</organism>
<accession>A0A8J1XPI2</accession>
<dbReference type="Gene3D" id="1.20.1070.10">
    <property type="entry name" value="Rhodopsin 7-helix transmembrane proteins"/>
    <property type="match status" value="1"/>
</dbReference>
<feature type="transmembrane region" description="Helical" evidence="6">
    <location>
        <begin position="255"/>
        <end position="278"/>
    </location>
</feature>
<evidence type="ECO:0000313" key="7">
    <source>
        <dbReference type="EMBL" id="CAH1802478.1"/>
    </source>
</evidence>
<keyword evidence="2 6" id="KW-0812">Transmembrane</keyword>
<keyword evidence="8" id="KW-1185">Reference proteome</keyword>
<dbReference type="AlphaFoldDB" id="A0A8J1XPI2"/>
<protein>
    <submittedName>
        <fullName evidence="7">Uncharacterized protein</fullName>
    </submittedName>
</protein>
<dbReference type="CDD" id="cd14978">
    <property type="entry name" value="7tmA_FMRFamide_R-like"/>
    <property type="match status" value="1"/>
</dbReference>
<evidence type="ECO:0000256" key="5">
    <source>
        <dbReference type="SAM" id="MobiDB-lite"/>
    </source>
</evidence>
<sequence>MASDGIIQTPNSSDITTSIPTNLSPVLTSMRMDFSTAGLIGNASFQNYSNSSFPNSTITTTTVKAPTIEDFLAYQIANNLDIYFSPFLIILGLIGNILSLLVLTRTSMKRANSSLYLCALAIFDIGVLIVGLGYRWSYSAFDVSLRNDFNEWGCKLHFFFTYTFIDLSAWMLVCVTVDRVILVYLPLKAKSICTKRKTIISICIVTLFIMGVNCHWLFTVGKRVFLYMGKEYPVNCYYQEGFEEFHQRYWPWIDAAIASLIPFAVLIICNILISLQLLRAGRMRKKQMNVSNSKQDDTMRSMTIMLVTISFVFLCLTSPVVVELIRKLTLRLNPEKQAPQTLAEEAHEVLVFTIVNMLMYLNSAVNFFMYCVGGRKFRDSLRELFCGKKSVYKGTTRTNTSTMSMSETEAQTKVNSAPNSDKAGQIKLGSISGSAGGSKMDKVLGR</sequence>